<dbReference type="EMBL" id="JBGMDY010000002">
    <property type="protein sequence ID" value="KAL2345761.1"/>
    <property type="molecule type" value="Genomic_DNA"/>
</dbReference>
<organism evidence="2 3">
    <name type="scientific">Flemingia macrophylla</name>
    <dbReference type="NCBI Taxonomy" id="520843"/>
    <lineage>
        <taxon>Eukaryota</taxon>
        <taxon>Viridiplantae</taxon>
        <taxon>Streptophyta</taxon>
        <taxon>Embryophyta</taxon>
        <taxon>Tracheophyta</taxon>
        <taxon>Spermatophyta</taxon>
        <taxon>Magnoliopsida</taxon>
        <taxon>eudicotyledons</taxon>
        <taxon>Gunneridae</taxon>
        <taxon>Pentapetalae</taxon>
        <taxon>rosids</taxon>
        <taxon>fabids</taxon>
        <taxon>Fabales</taxon>
        <taxon>Fabaceae</taxon>
        <taxon>Papilionoideae</taxon>
        <taxon>50 kb inversion clade</taxon>
        <taxon>NPAAA clade</taxon>
        <taxon>indigoferoid/millettioid clade</taxon>
        <taxon>Phaseoleae</taxon>
        <taxon>Flemingia</taxon>
    </lineage>
</organism>
<feature type="compositionally biased region" description="Polar residues" evidence="1">
    <location>
        <begin position="43"/>
        <end position="58"/>
    </location>
</feature>
<accession>A0ABD1NCC7</accession>
<dbReference type="AlphaFoldDB" id="A0ABD1NCC7"/>
<protein>
    <submittedName>
        <fullName evidence="2">Uncharacterized protein</fullName>
    </submittedName>
</protein>
<gene>
    <name evidence="2" type="ORF">Fmac_007046</name>
</gene>
<comment type="caution">
    <text evidence="2">The sequence shown here is derived from an EMBL/GenBank/DDBJ whole genome shotgun (WGS) entry which is preliminary data.</text>
</comment>
<sequence>MNRFVKELDGLLQNQNQPNGSGAGFIKDSEEKQRSLQKGEQCKAQSKARQPSQRTNNVEGPKPNAYSDVLNHGKKKWQK</sequence>
<evidence type="ECO:0000256" key="1">
    <source>
        <dbReference type="SAM" id="MobiDB-lite"/>
    </source>
</evidence>
<feature type="region of interest" description="Disordered" evidence="1">
    <location>
        <begin position="1"/>
        <end position="79"/>
    </location>
</feature>
<reference evidence="2 3" key="1">
    <citation type="submission" date="2024-08" db="EMBL/GenBank/DDBJ databases">
        <title>Insights into the chromosomal genome structure of Flemingia macrophylla.</title>
        <authorList>
            <person name="Ding Y."/>
            <person name="Zhao Y."/>
            <person name="Bi W."/>
            <person name="Wu M."/>
            <person name="Zhao G."/>
            <person name="Gong Y."/>
            <person name="Li W."/>
            <person name="Zhang P."/>
        </authorList>
    </citation>
    <scope>NUCLEOTIDE SEQUENCE [LARGE SCALE GENOMIC DNA]</scope>
    <source>
        <strain evidence="2">DYQJB</strain>
        <tissue evidence="2">Leaf</tissue>
    </source>
</reference>
<dbReference type="Proteomes" id="UP001603857">
    <property type="component" value="Unassembled WGS sequence"/>
</dbReference>
<name>A0ABD1NCC7_9FABA</name>
<keyword evidence="3" id="KW-1185">Reference proteome</keyword>
<evidence type="ECO:0000313" key="2">
    <source>
        <dbReference type="EMBL" id="KAL2345761.1"/>
    </source>
</evidence>
<proteinExistence type="predicted"/>
<evidence type="ECO:0000313" key="3">
    <source>
        <dbReference type="Proteomes" id="UP001603857"/>
    </source>
</evidence>